<evidence type="ECO:0000313" key="2">
    <source>
        <dbReference type="EMBL" id="QQO07517.1"/>
    </source>
</evidence>
<dbReference type="InterPro" id="IPR001279">
    <property type="entry name" value="Metallo-B-lactamas"/>
</dbReference>
<gene>
    <name evidence="2" type="ORF">JFL75_11200</name>
</gene>
<dbReference type="AlphaFoldDB" id="A0A7T8B8M2"/>
<dbReference type="PANTHER" id="PTHR42663:SF6">
    <property type="entry name" value="HYDROLASE C777.06C-RELATED"/>
    <property type="match status" value="1"/>
</dbReference>
<dbReference type="SUPFAM" id="SSF56281">
    <property type="entry name" value="Metallo-hydrolase/oxidoreductase"/>
    <property type="match status" value="1"/>
</dbReference>
<dbReference type="InterPro" id="IPR036866">
    <property type="entry name" value="RibonucZ/Hydroxyglut_hydro"/>
</dbReference>
<dbReference type="Gene3D" id="3.60.15.10">
    <property type="entry name" value="Ribonuclease Z/Hydroxyacylglutathione hydrolase-like"/>
    <property type="match status" value="1"/>
</dbReference>
<organism evidence="2 3">
    <name type="scientific">Breznakiella homolactica</name>
    <dbReference type="NCBI Taxonomy" id="2798577"/>
    <lineage>
        <taxon>Bacteria</taxon>
        <taxon>Pseudomonadati</taxon>
        <taxon>Spirochaetota</taxon>
        <taxon>Spirochaetia</taxon>
        <taxon>Spirochaetales</taxon>
        <taxon>Breznakiellaceae</taxon>
        <taxon>Breznakiella</taxon>
    </lineage>
</organism>
<name>A0A7T8B8M2_9SPIR</name>
<dbReference type="Pfam" id="PF12706">
    <property type="entry name" value="Lactamase_B_2"/>
    <property type="match status" value="1"/>
</dbReference>
<proteinExistence type="predicted"/>
<reference evidence="2" key="1">
    <citation type="submission" date="2021-01" db="EMBL/GenBank/DDBJ databases">
        <title>Description of Breznakiella homolactica.</title>
        <authorList>
            <person name="Song Y."/>
            <person name="Brune A."/>
        </authorList>
    </citation>
    <scope>NUCLEOTIDE SEQUENCE</scope>
    <source>
        <strain evidence="2">RmG30</strain>
    </source>
</reference>
<dbReference type="PANTHER" id="PTHR42663">
    <property type="entry name" value="HYDROLASE C777.06C-RELATED-RELATED"/>
    <property type="match status" value="1"/>
</dbReference>
<protein>
    <recommendedName>
        <fullName evidence="1">Metallo-beta-lactamase domain-containing protein</fullName>
    </recommendedName>
</protein>
<dbReference type="RefSeq" id="WP_215624822.1">
    <property type="nucleotide sequence ID" value="NZ_CP067089.2"/>
</dbReference>
<evidence type="ECO:0000259" key="1">
    <source>
        <dbReference type="SMART" id="SM00849"/>
    </source>
</evidence>
<dbReference type="Proteomes" id="UP000595917">
    <property type="component" value="Chromosome"/>
</dbReference>
<feature type="domain" description="Metallo-beta-lactamase" evidence="1">
    <location>
        <begin position="37"/>
        <end position="246"/>
    </location>
</feature>
<dbReference type="EMBL" id="CP067089">
    <property type="protein sequence ID" value="QQO07517.1"/>
    <property type="molecule type" value="Genomic_DNA"/>
</dbReference>
<dbReference type="KEGG" id="bhc:JFL75_11200"/>
<evidence type="ECO:0000313" key="3">
    <source>
        <dbReference type="Proteomes" id="UP000595917"/>
    </source>
</evidence>
<accession>A0A7T8B8M2</accession>
<dbReference type="SMART" id="SM00849">
    <property type="entry name" value="Lactamase_B"/>
    <property type="match status" value="1"/>
</dbReference>
<sequence>MKLQYLGTGAAEGMPSVFCQCEACEKTRKLGGKNVKMRSCALVNDRLLVDISPDINAQMIRFGIDGSVISGMITTHSHRDHLDLFALSVRAAKYGTIRRPESGENSFHIYGNRAVGRVLETELPENYTFVIPGILKYHYAEPGVPVTLEGVTCTPVPANHDPAEDCCVYILHDETGDILYANDTGTLSPECDGLLRDRKFRAVSMDCARGTLPGDGHMGITENRELKERLEKLGCVDSGTRYILNHFSHMCGLVHDELQELAEQYGFEVAYDGMIVET</sequence>
<keyword evidence="3" id="KW-1185">Reference proteome</keyword>